<accession>A0AA38UF91</accession>
<keyword evidence="4" id="KW-1185">Reference proteome</keyword>
<dbReference type="InterPro" id="IPR037508">
    <property type="entry name" value="Msb1/Mug8"/>
</dbReference>
<dbReference type="PANTHER" id="PTHR28093">
    <property type="entry name" value="MORPHOGENESIS-RELATED PROTEIN MSB1"/>
    <property type="match status" value="1"/>
</dbReference>
<dbReference type="InterPro" id="IPR012965">
    <property type="entry name" value="Msb1/Mug8_dom"/>
</dbReference>
<gene>
    <name evidence="3" type="ORF">F5878DRAFT_660363</name>
</gene>
<reference evidence="3" key="1">
    <citation type="submission" date="2022-08" db="EMBL/GenBank/DDBJ databases">
        <authorList>
            <consortium name="DOE Joint Genome Institute"/>
            <person name="Min B."/>
            <person name="Riley R."/>
            <person name="Sierra-Patev S."/>
            <person name="Naranjo-Ortiz M."/>
            <person name="Looney B."/>
            <person name="Konkel Z."/>
            <person name="Slot J.C."/>
            <person name="Sakamoto Y."/>
            <person name="Steenwyk J.L."/>
            <person name="Rokas A."/>
            <person name="Carro J."/>
            <person name="Camarero S."/>
            <person name="Ferreira P."/>
            <person name="Molpeceres G."/>
            <person name="Ruiz-Duenas F.J."/>
            <person name="Serrano A."/>
            <person name="Henrissat B."/>
            <person name="Drula E."/>
            <person name="Hughes K.W."/>
            <person name="Mata J.L."/>
            <person name="Ishikawa N.K."/>
            <person name="Vargas-Isla R."/>
            <person name="Ushijima S."/>
            <person name="Smith C.A."/>
            <person name="Ahrendt S."/>
            <person name="Andreopoulos W."/>
            <person name="He G."/>
            <person name="Labutti K."/>
            <person name="Lipzen A."/>
            <person name="Ng V."/>
            <person name="Sandor L."/>
            <person name="Barry K."/>
            <person name="Martinez A.T."/>
            <person name="Xiao Y."/>
            <person name="Gibbons J.G."/>
            <person name="Terashima K."/>
            <person name="Hibbett D.S."/>
            <person name="Grigoriev I.V."/>
        </authorList>
    </citation>
    <scope>NUCLEOTIDE SEQUENCE</scope>
    <source>
        <strain evidence="3">TFB9207</strain>
    </source>
</reference>
<feature type="compositionally biased region" description="Polar residues" evidence="1">
    <location>
        <begin position="1"/>
        <end position="35"/>
    </location>
</feature>
<dbReference type="EMBL" id="MU806132">
    <property type="protein sequence ID" value="KAJ3839369.1"/>
    <property type="molecule type" value="Genomic_DNA"/>
</dbReference>
<dbReference type="Pfam" id="PF08101">
    <property type="entry name" value="Msb1-Mug8_dom"/>
    <property type="match status" value="1"/>
</dbReference>
<organism evidence="3 4">
    <name type="scientific">Lentinula raphanica</name>
    <dbReference type="NCBI Taxonomy" id="153919"/>
    <lineage>
        <taxon>Eukaryota</taxon>
        <taxon>Fungi</taxon>
        <taxon>Dikarya</taxon>
        <taxon>Basidiomycota</taxon>
        <taxon>Agaricomycotina</taxon>
        <taxon>Agaricomycetes</taxon>
        <taxon>Agaricomycetidae</taxon>
        <taxon>Agaricales</taxon>
        <taxon>Marasmiineae</taxon>
        <taxon>Omphalotaceae</taxon>
        <taxon>Lentinula</taxon>
    </lineage>
</organism>
<feature type="domain" description="Meiotically up-regulated protein Msb1/Mug8" evidence="2">
    <location>
        <begin position="108"/>
        <end position="314"/>
    </location>
</feature>
<sequence>MGFFSRSRSSDTNGNGNGSVDQNSLSNTSPSSVRTLSRKEKKRAAKEQQLLKIISDEASLFEGEQQQQQPPEERFLPLTLERPFWCTEANDQDYGYLSFEKHVVLGLEQVNRLVDVVCEELVSRGGLDTPFIFSTLALDVNAGAVKRLAKAFVGTCVVLVGREKDVAEIKWRDEAKFANMHELGMCLRWGLARITRTIDEAEVRGQLSWEHYLQWAEQEQGNVTALNYPPDHFRSFLPSLQTPLRLILLTILSLLARLTAHSATSGHTPPTLSPLFGPLIFGLGPSGLSFNHTYTYYLRSVNAMEHILLSFIRWQNTPDATGSYSNILTGGTASALGVPPRLKEWIKGYPAMLDTNANYRLSSLSSSEQQHRPRKGARTVRVTSVRRNVKTYDKDLVKNAASWGDHSTTGIATPSSSPNGSFASSYEWTRISPPSYGYDTSRFPPKYSDAYRKRLNLPNSSPDLSYKNSLSPPVDFNSPPLSALTSRTAFSFASSDSIGDLFSPSGSLGGRIGAGERDYKSLTDEKWGNFENAGFGGDEKTEKKLQFDLNESARAARSVRRETLDWSSFTSAGFSRSDTPLKTALQLSVPPQLPRLSTSLTPITSPTSSDPSPPLTPSESKKLKKKAKNTAPTFSWDVEPVLGPEQIVEEAFLDVYCDLLLGSGWNEALHAVAPDNRSCNWAMVEFKSLPLDDAGRPQSEEYVPGSDPRTSSSLLVFEEYIPSEYREQMARSKE</sequence>
<dbReference type="PANTHER" id="PTHR28093:SF1">
    <property type="entry name" value="MORPHOGENESIS-RELATED PROTEIN MSB1"/>
    <property type="match status" value="1"/>
</dbReference>
<comment type="caution">
    <text evidence="3">The sequence shown here is derived from an EMBL/GenBank/DDBJ whole genome shotgun (WGS) entry which is preliminary data.</text>
</comment>
<evidence type="ECO:0000259" key="2">
    <source>
        <dbReference type="Pfam" id="PF08101"/>
    </source>
</evidence>
<evidence type="ECO:0000313" key="3">
    <source>
        <dbReference type="EMBL" id="KAJ3839369.1"/>
    </source>
</evidence>
<name>A0AA38UF91_9AGAR</name>
<evidence type="ECO:0000313" key="4">
    <source>
        <dbReference type="Proteomes" id="UP001163846"/>
    </source>
</evidence>
<evidence type="ECO:0000256" key="1">
    <source>
        <dbReference type="SAM" id="MobiDB-lite"/>
    </source>
</evidence>
<feature type="compositionally biased region" description="Low complexity" evidence="1">
    <location>
        <begin position="594"/>
        <end position="610"/>
    </location>
</feature>
<dbReference type="AlphaFoldDB" id="A0AA38UF91"/>
<proteinExistence type="predicted"/>
<feature type="region of interest" description="Disordered" evidence="1">
    <location>
        <begin position="593"/>
        <end position="626"/>
    </location>
</feature>
<protein>
    <recommendedName>
        <fullName evidence="2">Meiotically up-regulated protein Msb1/Mug8 domain-containing protein</fullName>
    </recommendedName>
</protein>
<feature type="region of interest" description="Disordered" evidence="1">
    <location>
        <begin position="1"/>
        <end position="44"/>
    </location>
</feature>
<dbReference type="Proteomes" id="UP001163846">
    <property type="component" value="Unassembled WGS sequence"/>
</dbReference>